<keyword evidence="1" id="KW-1133">Transmembrane helix</keyword>
<keyword evidence="3" id="KW-1185">Reference proteome</keyword>
<protein>
    <submittedName>
        <fullName evidence="2">Uncharacterized protein</fullName>
    </submittedName>
</protein>
<keyword evidence="1" id="KW-0812">Transmembrane</keyword>
<reference evidence="2 3" key="1">
    <citation type="submission" date="2018-06" db="EMBL/GenBank/DDBJ databases">
        <title>Genomic Encyclopedia of Archaeal and Bacterial Type Strains, Phase II (KMG-II): from individual species to whole genera.</title>
        <authorList>
            <person name="Goeker M."/>
        </authorList>
    </citation>
    <scope>NUCLEOTIDE SEQUENCE [LARGE SCALE GENOMIC DNA]</scope>
    <source>
        <strain evidence="2 3">DSM 19830</strain>
    </source>
</reference>
<feature type="transmembrane region" description="Helical" evidence="1">
    <location>
        <begin position="44"/>
        <end position="64"/>
    </location>
</feature>
<name>A0A2W7SRH8_9BACT</name>
<dbReference type="AlphaFoldDB" id="A0A2W7SRH8"/>
<evidence type="ECO:0000313" key="3">
    <source>
        <dbReference type="Proteomes" id="UP000248882"/>
    </source>
</evidence>
<gene>
    <name evidence="2" type="ORF">LV85_01640</name>
</gene>
<evidence type="ECO:0000256" key="1">
    <source>
        <dbReference type="SAM" id="Phobius"/>
    </source>
</evidence>
<dbReference type="EMBL" id="QKZT01000006">
    <property type="protein sequence ID" value="PZX53222.1"/>
    <property type="molecule type" value="Genomic_DNA"/>
</dbReference>
<dbReference type="Proteomes" id="UP000248882">
    <property type="component" value="Unassembled WGS sequence"/>
</dbReference>
<evidence type="ECO:0000313" key="2">
    <source>
        <dbReference type="EMBL" id="PZX53222.1"/>
    </source>
</evidence>
<sequence length="68" mass="8062">MSRRESSGELRAGYSLGVFVVQTSLYVFKTLPKFIIEQFYAKKYHFLMDLNFHYISFLIIVRICKAVF</sequence>
<proteinExistence type="predicted"/>
<comment type="caution">
    <text evidence="2">The sequence shown here is derived from an EMBL/GenBank/DDBJ whole genome shotgun (WGS) entry which is preliminary data.</text>
</comment>
<organism evidence="2 3">
    <name type="scientific">Algoriphagus chordae</name>
    <dbReference type="NCBI Taxonomy" id="237019"/>
    <lineage>
        <taxon>Bacteria</taxon>
        <taxon>Pseudomonadati</taxon>
        <taxon>Bacteroidota</taxon>
        <taxon>Cytophagia</taxon>
        <taxon>Cytophagales</taxon>
        <taxon>Cyclobacteriaceae</taxon>
        <taxon>Algoriphagus</taxon>
    </lineage>
</organism>
<accession>A0A2W7SRH8</accession>
<feature type="transmembrane region" description="Helical" evidence="1">
    <location>
        <begin position="12"/>
        <end position="32"/>
    </location>
</feature>
<keyword evidence="1" id="KW-0472">Membrane</keyword>